<gene>
    <name evidence="1" type="ORF">LF65_03259</name>
</gene>
<dbReference type="STRING" id="1520.LF65_03259"/>
<dbReference type="InterPro" id="IPR021321">
    <property type="entry name" value="DUF2922"/>
</dbReference>
<sequence>MEYSLSMTFLTVAGEKSTLSVSGVKPTLTKDEVNALMDTVIAKNVFKTNSGDLVKKSGAQVTQRQVTKFEVA</sequence>
<proteinExistence type="predicted"/>
<name>A0A0B5QP96_CLOBE</name>
<dbReference type="RefSeq" id="WP_041897285.1">
    <property type="nucleotide sequence ID" value="NZ_CP010086.2"/>
</dbReference>
<evidence type="ECO:0000313" key="1">
    <source>
        <dbReference type="EMBL" id="AJG99822.1"/>
    </source>
</evidence>
<dbReference type="EMBL" id="CP010086">
    <property type="protein sequence ID" value="AJG99822.1"/>
    <property type="molecule type" value="Genomic_DNA"/>
</dbReference>
<accession>A0A0B5QP96</accession>
<protein>
    <recommendedName>
        <fullName evidence="3">DUF2922 domain-containing protein</fullName>
    </recommendedName>
</protein>
<dbReference type="Proteomes" id="UP000031866">
    <property type="component" value="Chromosome"/>
</dbReference>
<evidence type="ECO:0008006" key="3">
    <source>
        <dbReference type="Google" id="ProtNLM"/>
    </source>
</evidence>
<evidence type="ECO:0000313" key="2">
    <source>
        <dbReference type="Proteomes" id="UP000031866"/>
    </source>
</evidence>
<reference evidence="2" key="1">
    <citation type="submission" date="2014-12" db="EMBL/GenBank/DDBJ databases">
        <title>Genome sequence of Clostridium beijerinckii strain 59B.</title>
        <authorList>
            <person name="Little G.T."/>
            <person name="Minton N.P."/>
        </authorList>
    </citation>
    <scope>NUCLEOTIDE SEQUENCE [LARGE SCALE GENOMIC DNA]</scope>
    <source>
        <strain evidence="2">59B</strain>
    </source>
</reference>
<organism evidence="1 2">
    <name type="scientific">Clostridium beijerinckii</name>
    <name type="common">Clostridium MP</name>
    <dbReference type="NCBI Taxonomy" id="1520"/>
    <lineage>
        <taxon>Bacteria</taxon>
        <taxon>Bacillati</taxon>
        <taxon>Bacillota</taxon>
        <taxon>Clostridia</taxon>
        <taxon>Eubacteriales</taxon>
        <taxon>Clostridiaceae</taxon>
        <taxon>Clostridium</taxon>
    </lineage>
</organism>
<dbReference type="AlphaFoldDB" id="A0A0B5QP96"/>
<dbReference type="KEGG" id="cbei:LF65_03259"/>
<dbReference type="OrthoDB" id="9795264at2"/>
<dbReference type="Pfam" id="PF11148">
    <property type="entry name" value="DUF2922"/>
    <property type="match status" value="1"/>
</dbReference>